<dbReference type="GeneID" id="35803895"/>
<dbReference type="InterPro" id="IPR023214">
    <property type="entry name" value="HAD_sf"/>
</dbReference>
<name>A0AB36TD99_ACETH</name>
<dbReference type="PANTHER" id="PTHR10000:SF8">
    <property type="entry name" value="HAD SUPERFAMILY HYDROLASE-LIKE, TYPE 3"/>
    <property type="match status" value="1"/>
</dbReference>
<dbReference type="RefSeq" id="WP_003511547.1">
    <property type="nucleotide sequence ID" value="NZ_CP013828.1"/>
</dbReference>
<reference evidence="1 2" key="1">
    <citation type="submission" date="2017-09" db="EMBL/GenBank/DDBJ databases">
        <title>Evaluation of Pacific Biosciences Sequencing Technology to Finishing C. thermocellum Genome Sequences.</title>
        <authorList>
            <person name="Brown S."/>
        </authorList>
    </citation>
    <scope>NUCLEOTIDE SEQUENCE [LARGE SCALE GENOMIC DNA]</scope>
    <source>
        <strain evidence="1 2">AD2</strain>
    </source>
</reference>
<evidence type="ECO:0000313" key="2">
    <source>
        <dbReference type="Proteomes" id="UP000223596"/>
    </source>
</evidence>
<organism evidence="1 2">
    <name type="scientific">Acetivibrio thermocellus AD2</name>
    <dbReference type="NCBI Taxonomy" id="1138384"/>
    <lineage>
        <taxon>Bacteria</taxon>
        <taxon>Bacillati</taxon>
        <taxon>Bacillota</taxon>
        <taxon>Clostridia</taxon>
        <taxon>Eubacteriales</taxon>
        <taxon>Oscillospiraceae</taxon>
        <taxon>Acetivibrio</taxon>
    </lineage>
</organism>
<dbReference type="CDD" id="cd07516">
    <property type="entry name" value="HAD_Pase"/>
    <property type="match status" value="1"/>
</dbReference>
<dbReference type="GO" id="GO:0016791">
    <property type="term" value="F:phosphatase activity"/>
    <property type="evidence" value="ECO:0007669"/>
    <property type="project" value="TreeGrafter"/>
</dbReference>
<gene>
    <name evidence="1" type="ORF">M972_11650</name>
</gene>
<dbReference type="SMR" id="A0AB36TD99"/>
<dbReference type="GO" id="GO:0000287">
    <property type="term" value="F:magnesium ion binding"/>
    <property type="evidence" value="ECO:0007669"/>
    <property type="project" value="TreeGrafter"/>
</dbReference>
<accession>A0AB36TD99</accession>
<comment type="caution">
    <text evidence="1">The sequence shown here is derived from an EMBL/GenBank/DDBJ whole genome shotgun (WGS) entry which is preliminary data.</text>
</comment>
<dbReference type="NCBIfam" id="TIGR01484">
    <property type="entry name" value="HAD-SF-IIB"/>
    <property type="match status" value="1"/>
</dbReference>
<evidence type="ECO:0000313" key="1">
    <source>
        <dbReference type="EMBL" id="PFH01902.1"/>
    </source>
</evidence>
<dbReference type="InterPro" id="IPR006379">
    <property type="entry name" value="HAD-SF_hydro_IIB"/>
</dbReference>
<dbReference type="Pfam" id="PF08282">
    <property type="entry name" value="Hydrolase_3"/>
    <property type="match status" value="1"/>
</dbReference>
<dbReference type="AlphaFoldDB" id="A0AB36TD99"/>
<dbReference type="SFLD" id="SFLDG01140">
    <property type="entry name" value="C2.B:_Phosphomannomutase_and_P"/>
    <property type="match status" value="1"/>
</dbReference>
<dbReference type="Gene3D" id="3.40.50.1000">
    <property type="entry name" value="HAD superfamily/HAD-like"/>
    <property type="match status" value="1"/>
</dbReference>
<dbReference type="EMBL" id="PDBW01000001">
    <property type="protein sequence ID" value="PFH01902.1"/>
    <property type="molecule type" value="Genomic_DNA"/>
</dbReference>
<dbReference type="GO" id="GO:0005829">
    <property type="term" value="C:cytosol"/>
    <property type="evidence" value="ECO:0007669"/>
    <property type="project" value="TreeGrafter"/>
</dbReference>
<dbReference type="Proteomes" id="UP000223596">
    <property type="component" value="Unassembled WGS sequence"/>
</dbReference>
<dbReference type="NCBIfam" id="TIGR00099">
    <property type="entry name" value="Cof-subfamily"/>
    <property type="match status" value="1"/>
</dbReference>
<dbReference type="SFLD" id="SFLDS00003">
    <property type="entry name" value="Haloacid_Dehalogenase"/>
    <property type="match status" value="1"/>
</dbReference>
<dbReference type="InterPro" id="IPR000150">
    <property type="entry name" value="Cof"/>
</dbReference>
<proteinExistence type="predicted"/>
<dbReference type="InterPro" id="IPR036412">
    <property type="entry name" value="HAD-like_sf"/>
</dbReference>
<dbReference type="SUPFAM" id="SSF56784">
    <property type="entry name" value="HAD-like"/>
    <property type="match status" value="1"/>
</dbReference>
<sequence length="306" mass="35242">MEKKFEGLMLVSDLDGTLLNSKLEVSEENIKAVSYFVDNGGIFTIATGRMELGTRKYLEVLPVNAPVILYNGALIYDFNKEERIWTCGFRQDIRNLLKELLDRFPYLGIEIFPGGDNVYLLRENEETEKHSKKEGFKPVVISVDEMPKNFYKIILTANPDRLPEVEEFLKPMAQGFRTVYSEKQFLEILDNETSKGRALAELAKIMGIEKDNVISVGDNQNDLEMIKVSGTGFAVENAHPELIEACDFVCVHHDRHAASYVIDWIEKNIVNKNKTWNQSLETPSNTKNIKRRRELYENEYCFKIQK</sequence>
<dbReference type="PANTHER" id="PTHR10000">
    <property type="entry name" value="PHOSPHOSERINE PHOSPHATASE"/>
    <property type="match status" value="1"/>
</dbReference>
<protein>
    <submittedName>
        <fullName evidence="1">Uncharacterized protein</fullName>
    </submittedName>
</protein>
<dbReference type="Gene3D" id="3.30.1240.10">
    <property type="match status" value="1"/>
</dbReference>